<proteinExistence type="predicted"/>
<dbReference type="Pfam" id="PF12675">
    <property type="entry name" value="DUF3795"/>
    <property type="match status" value="1"/>
</dbReference>
<protein>
    <recommendedName>
        <fullName evidence="3">DUF3795 domain-containing protein</fullName>
    </recommendedName>
</protein>
<evidence type="ECO:0000313" key="1">
    <source>
        <dbReference type="EMBL" id="UYP46163.1"/>
    </source>
</evidence>
<evidence type="ECO:0008006" key="3">
    <source>
        <dbReference type="Google" id="ProtNLM"/>
    </source>
</evidence>
<dbReference type="InterPro" id="IPR024227">
    <property type="entry name" value="DUF3795"/>
</dbReference>
<accession>A0ABY6HRM4</accession>
<sequence length="145" mass="16816">MQTQKYEKVDIAYCGLNCKDCKSKFQDIRETAQLLQEKMEAVNFAEMAKVIPFMKRKYKGYLKSMEFFKGECPGCRNKGGNPFCGIRKCATKRSYFTCAECDLEYPCKKFNMLFRVHIDNEIQVSIENIRNVGINQHIASLNPIL</sequence>
<dbReference type="EMBL" id="CP104013">
    <property type="protein sequence ID" value="UYP46163.1"/>
    <property type="molecule type" value="Genomic_DNA"/>
</dbReference>
<gene>
    <name evidence="1" type="ORF">NEF87_002448</name>
</gene>
<organism evidence="1 2">
    <name type="scientific">Candidatus Lokiarchaeum ossiferum</name>
    <dbReference type="NCBI Taxonomy" id="2951803"/>
    <lineage>
        <taxon>Archaea</taxon>
        <taxon>Promethearchaeati</taxon>
        <taxon>Promethearchaeota</taxon>
        <taxon>Promethearchaeia</taxon>
        <taxon>Promethearchaeales</taxon>
        <taxon>Promethearchaeaceae</taxon>
        <taxon>Candidatus Lokiarchaeum</taxon>
    </lineage>
</organism>
<keyword evidence="2" id="KW-1185">Reference proteome</keyword>
<dbReference type="Proteomes" id="UP001208689">
    <property type="component" value="Chromosome"/>
</dbReference>
<name>A0ABY6HRM4_9ARCH</name>
<evidence type="ECO:0000313" key="2">
    <source>
        <dbReference type="Proteomes" id="UP001208689"/>
    </source>
</evidence>
<reference evidence="1" key="1">
    <citation type="submission" date="2022-09" db="EMBL/GenBank/DDBJ databases">
        <title>Actin cytoskeleton and complex cell architecture in an #Asgard archaeon.</title>
        <authorList>
            <person name="Ponce Toledo R.I."/>
            <person name="Schleper C."/>
            <person name="Rodrigues Oliveira T."/>
            <person name="Wollweber F."/>
            <person name="Xu J."/>
            <person name="Rittmann S."/>
            <person name="Klingl A."/>
            <person name="Pilhofer M."/>
        </authorList>
    </citation>
    <scope>NUCLEOTIDE SEQUENCE</scope>
    <source>
        <strain evidence="1">B-35</strain>
    </source>
</reference>